<gene>
    <name evidence="2" type="ORF">NCTC13160_03140</name>
    <name evidence="3" type="ORF">PPN31119_00560</name>
</gene>
<evidence type="ECO:0000256" key="1">
    <source>
        <dbReference type="SAM" id="MobiDB-lite"/>
    </source>
</evidence>
<organism evidence="2 4">
    <name type="scientific">Pandoraea pnomenusa</name>
    <dbReference type="NCBI Taxonomy" id="93220"/>
    <lineage>
        <taxon>Bacteria</taxon>
        <taxon>Pseudomonadati</taxon>
        <taxon>Pseudomonadota</taxon>
        <taxon>Betaproteobacteria</taxon>
        <taxon>Burkholderiales</taxon>
        <taxon>Burkholderiaceae</taxon>
        <taxon>Pandoraea</taxon>
    </lineage>
</organism>
<evidence type="ECO:0000313" key="4">
    <source>
        <dbReference type="Proteomes" id="UP000254573"/>
    </source>
</evidence>
<dbReference type="Proteomes" id="UP000361468">
    <property type="component" value="Unassembled WGS sequence"/>
</dbReference>
<feature type="compositionally biased region" description="Basic residues" evidence="1">
    <location>
        <begin position="36"/>
        <end position="46"/>
    </location>
</feature>
<reference evidence="3 5" key="2">
    <citation type="submission" date="2019-08" db="EMBL/GenBank/DDBJ databases">
        <authorList>
            <person name="Peeters C."/>
        </authorList>
    </citation>
    <scope>NUCLEOTIDE SEQUENCE [LARGE SCALE GENOMIC DNA]</scope>
    <source>
        <strain evidence="3 5">LMG 31119</strain>
    </source>
</reference>
<reference evidence="2 4" key="1">
    <citation type="submission" date="2018-06" db="EMBL/GenBank/DDBJ databases">
        <authorList>
            <consortium name="Pathogen Informatics"/>
            <person name="Doyle S."/>
        </authorList>
    </citation>
    <scope>NUCLEOTIDE SEQUENCE [LARGE SCALE GENOMIC DNA]</scope>
    <source>
        <strain evidence="2 4">NCTC13160</strain>
    </source>
</reference>
<evidence type="ECO:0000313" key="3">
    <source>
        <dbReference type="EMBL" id="VVE61392.1"/>
    </source>
</evidence>
<evidence type="ECO:0000313" key="5">
    <source>
        <dbReference type="Proteomes" id="UP000361468"/>
    </source>
</evidence>
<keyword evidence="5" id="KW-1185">Reference proteome</keyword>
<name>A0A378YQ70_9BURK</name>
<protein>
    <submittedName>
        <fullName evidence="2">Uncharacterized protein</fullName>
    </submittedName>
</protein>
<dbReference type="OrthoDB" id="8563043at2"/>
<accession>A0A378YQ70</accession>
<evidence type="ECO:0000313" key="2">
    <source>
        <dbReference type="EMBL" id="SUA79282.1"/>
    </source>
</evidence>
<dbReference type="EMBL" id="CABPSO010000001">
    <property type="protein sequence ID" value="VVE61392.1"/>
    <property type="molecule type" value="Genomic_DNA"/>
</dbReference>
<dbReference type="Proteomes" id="UP000254573">
    <property type="component" value="Unassembled WGS sequence"/>
</dbReference>
<proteinExistence type="predicted"/>
<sequence>MNTSRIVGGLLAATLCASAWLAWQDRRARSAAASTHRARTVAHRKQPPSAPAKDGALPDVDLFAARHWGPSPGEPRAQAASSLTPPRAPTGPREAPSPVFDVAAVWRFDSRPPVVVLERRGQTWLLCEACDAPGRVAPGDTFAGAFRLDRIDATSLTYTRRTDARHMTLPLPNPMRGLAGTEPDVHRDR</sequence>
<dbReference type="RefSeq" id="WP_147291590.1">
    <property type="nucleotide sequence ID" value="NZ_CABPSO010000001.1"/>
</dbReference>
<dbReference type="AlphaFoldDB" id="A0A378YQ70"/>
<dbReference type="EMBL" id="UGSG01000001">
    <property type="protein sequence ID" value="SUA79282.1"/>
    <property type="molecule type" value="Genomic_DNA"/>
</dbReference>
<dbReference type="STRING" id="93220.A6P55_13025"/>
<feature type="region of interest" description="Disordered" evidence="1">
    <location>
        <begin position="31"/>
        <end position="96"/>
    </location>
</feature>